<evidence type="ECO:0000313" key="1">
    <source>
        <dbReference type="EMBL" id="WXB09433.1"/>
    </source>
</evidence>
<accession>A0ABZ2LHT2</accession>
<protein>
    <recommendedName>
        <fullName evidence="3">Lipoprotein</fullName>
    </recommendedName>
</protein>
<dbReference type="EMBL" id="CP089983">
    <property type="protein sequence ID" value="WXB09433.1"/>
    <property type="molecule type" value="Genomic_DNA"/>
</dbReference>
<organism evidence="1 2">
    <name type="scientific">Pendulispora rubella</name>
    <dbReference type="NCBI Taxonomy" id="2741070"/>
    <lineage>
        <taxon>Bacteria</taxon>
        <taxon>Pseudomonadati</taxon>
        <taxon>Myxococcota</taxon>
        <taxon>Myxococcia</taxon>
        <taxon>Myxococcales</taxon>
        <taxon>Sorangiineae</taxon>
        <taxon>Pendulisporaceae</taxon>
        <taxon>Pendulispora</taxon>
    </lineage>
</organism>
<dbReference type="RefSeq" id="WP_394839105.1">
    <property type="nucleotide sequence ID" value="NZ_CP089929.1"/>
</dbReference>
<reference evidence="1" key="1">
    <citation type="submission" date="2021-12" db="EMBL/GenBank/DDBJ databases">
        <title>Discovery of the Pendulisporaceae a myxobacterial family with distinct sporulation behavior and unique specialized metabolism.</title>
        <authorList>
            <person name="Garcia R."/>
            <person name="Popoff A."/>
            <person name="Bader C.D."/>
            <person name="Loehr J."/>
            <person name="Walesch S."/>
            <person name="Walt C."/>
            <person name="Boldt J."/>
            <person name="Bunk B."/>
            <person name="Haeckl F.J.F.P.J."/>
            <person name="Gunesch A.P."/>
            <person name="Birkelbach J."/>
            <person name="Nuebel U."/>
            <person name="Pietschmann T."/>
            <person name="Bach T."/>
            <person name="Mueller R."/>
        </authorList>
    </citation>
    <scope>NUCLEOTIDE SEQUENCE</scope>
    <source>
        <strain evidence="1">MSr11367</strain>
    </source>
</reference>
<name>A0ABZ2LHT2_9BACT</name>
<evidence type="ECO:0008006" key="3">
    <source>
        <dbReference type="Google" id="ProtNLM"/>
    </source>
</evidence>
<keyword evidence="2" id="KW-1185">Reference proteome</keyword>
<evidence type="ECO:0000313" key="2">
    <source>
        <dbReference type="Proteomes" id="UP001374803"/>
    </source>
</evidence>
<gene>
    <name evidence="1" type="ORF">LVJ94_19650</name>
</gene>
<dbReference type="Proteomes" id="UP001374803">
    <property type="component" value="Chromosome"/>
</dbReference>
<dbReference type="PROSITE" id="PS51257">
    <property type="entry name" value="PROKAR_LIPOPROTEIN"/>
    <property type="match status" value="1"/>
</dbReference>
<proteinExistence type="predicted"/>
<sequence length="83" mass="8247">MKVTPWCLAALAPIAVAGCSGAFLGHFAVLALTLGIFFGTLSLGRHNATPQASATSPSPVAPIVQVAQVAHVLPATSGDAPNV</sequence>